<keyword evidence="3" id="KW-1185">Reference proteome</keyword>
<dbReference type="InterPro" id="IPR000922">
    <property type="entry name" value="Lectin_gal-bd_dom"/>
</dbReference>
<dbReference type="EMBL" id="ACPB03015679">
    <property type="status" value="NOT_ANNOTATED_CDS"/>
    <property type="molecule type" value="Genomic_DNA"/>
</dbReference>
<dbReference type="Proteomes" id="UP000015103">
    <property type="component" value="Unassembled WGS sequence"/>
</dbReference>
<dbReference type="PANTHER" id="PTHR46780">
    <property type="entry name" value="PROTEIN EVA-1"/>
    <property type="match status" value="1"/>
</dbReference>
<dbReference type="HOGENOM" id="CLU_904038_0_0_1"/>
<dbReference type="GO" id="GO:0030246">
    <property type="term" value="F:carbohydrate binding"/>
    <property type="evidence" value="ECO:0007669"/>
    <property type="project" value="InterPro"/>
</dbReference>
<evidence type="ECO:0000256" key="1">
    <source>
        <dbReference type="SAM" id="MobiDB-lite"/>
    </source>
</evidence>
<dbReference type="InterPro" id="IPR043159">
    <property type="entry name" value="Lectin_gal-bd_sf"/>
</dbReference>
<evidence type="ECO:0000313" key="3">
    <source>
        <dbReference type="Proteomes" id="UP000015103"/>
    </source>
</evidence>
<evidence type="ECO:0000313" key="2">
    <source>
        <dbReference type="EnsemblMetazoa" id="RPRC003850-PA"/>
    </source>
</evidence>
<dbReference type="AlphaFoldDB" id="T1HIH7"/>
<dbReference type="Gene3D" id="2.60.120.740">
    <property type="match status" value="1"/>
</dbReference>
<sequence length="308" mass="33155">MSSTGSLGRNTLRVACLDLKSRSTGLEAKHRLSMHDITSRIFNNFARVKLLLMYGHAEHPRYDTAYACEGKTLQIECKDGELINLIRANYGRFSITICNDHGNTEWSVNCMSPKSLRVLHARCSQQQNCSIQNCKHGNVTAALTTTTSRPSPPWLITSQPSVWSTAKVVTIRGPVGGTPAPGPPPLHVPGPTTARSVLGVTTGKNVAAEPTNRPSTASTVHAALTTSLPTDQPTVPSSTAPPGTPPPARLTDPPPTQPTQPSTTQPPGSLHATRKFLLPFIYDGCFRLRSTSLFGSMCCICLLTTYNQ</sequence>
<proteinExistence type="predicted"/>
<dbReference type="Pfam" id="PF02140">
    <property type="entry name" value="SUEL_Lectin"/>
    <property type="match status" value="1"/>
</dbReference>
<dbReference type="STRING" id="13249.T1HIH7"/>
<dbReference type="EnsemblMetazoa" id="RPRC003850-RA">
    <property type="protein sequence ID" value="RPRC003850-PA"/>
    <property type="gene ID" value="RPRC003850"/>
</dbReference>
<reference evidence="2" key="1">
    <citation type="submission" date="2015-05" db="UniProtKB">
        <authorList>
            <consortium name="EnsemblMetazoa"/>
        </authorList>
    </citation>
    <scope>IDENTIFICATION</scope>
</reference>
<dbReference type="VEuPathDB" id="VectorBase:RPRC003850"/>
<organism evidence="2 3">
    <name type="scientific">Rhodnius prolixus</name>
    <name type="common">Triatomid bug</name>
    <dbReference type="NCBI Taxonomy" id="13249"/>
    <lineage>
        <taxon>Eukaryota</taxon>
        <taxon>Metazoa</taxon>
        <taxon>Ecdysozoa</taxon>
        <taxon>Arthropoda</taxon>
        <taxon>Hexapoda</taxon>
        <taxon>Insecta</taxon>
        <taxon>Pterygota</taxon>
        <taxon>Neoptera</taxon>
        <taxon>Paraneoptera</taxon>
        <taxon>Hemiptera</taxon>
        <taxon>Heteroptera</taxon>
        <taxon>Panheteroptera</taxon>
        <taxon>Cimicomorpha</taxon>
        <taxon>Reduviidae</taxon>
        <taxon>Triatominae</taxon>
        <taxon>Rhodnius</taxon>
    </lineage>
</organism>
<name>T1HIH7_RHOPR</name>
<dbReference type="InParanoid" id="T1HIH7"/>
<protein>
    <submittedName>
        <fullName evidence="2">SUEL-type lectin domain-containing protein</fullName>
    </submittedName>
</protein>
<accession>T1HIH7</accession>
<feature type="region of interest" description="Disordered" evidence="1">
    <location>
        <begin position="173"/>
        <end position="196"/>
    </location>
</feature>
<dbReference type="eggNOG" id="KOG4729">
    <property type="taxonomic scope" value="Eukaryota"/>
</dbReference>
<feature type="compositionally biased region" description="Pro residues" evidence="1">
    <location>
        <begin position="242"/>
        <end position="258"/>
    </location>
</feature>
<feature type="region of interest" description="Disordered" evidence="1">
    <location>
        <begin position="227"/>
        <end position="270"/>
    </location>
</feature>